<dbReference type="Proteomes" id="UP000076580">
    <property type="component" value="Chromosome 02"/>
</dbReference>
<feature type="compositionally biased region" description="Basic and acidic residues" evidence="1">
    <location>
        <begin position="1"/>
        <end position="14"/>
    </location>
</feature>
<name>A0A151GM55_DRECN</name>
<evidence type="ECO:0000256" key="1">
    <source>
        <dbReference type="SAM" id="MobiDB-lite"/>
    </source>
</evidence>
<evidence type="ECO:0008006" key="4">
    <source>
        <dbReference type="Google" id="ProtNLM"/>
    </source>
</evidence>
<dbReference type="PANTHER" id="PTHR46603:SF1">
    <property type="entry name" value="ABSCISSION_NOCUT CHECKPOINT REGULATOR"/>
    <property type="match status" value="1"/>
</dbReference>
<protein>
    <recommendedName>
        <fullName evidence="4">Zinc finger, FYVE domain containing protein</fullName>
    </recommendedName>
</protein>
<reference evidence="2 3" key="1">
    <citation type="journal article" date="2016" name="Sci. Rep.">
        <title>Insights into Adaptations to a Near-Obligate Nematode Endoparasitic Lifestyle from the Finished Genome of Drechmeria coniospora.</title>
        <authorList>
            <person name="Zhang L."/>
            <person name="Zhou Z."/>
            <person name="Guo Q."/>
            <person name="Fokkens L."/>
            <person name="Miskei M."/>
            <person name="Pocsi I."/>
            <person name="Zhang W."/>
            <person name="Chen M."/>
            <person name="Wang L."/>
            <person name="Sun Y."/>
            <person name="Donzelli B.G."/>
            <person name="Gibson D.M."/>
            <person name="Nelson D.R."/>
            <person name="Luo J.G."/>
            <person name="Rep M."/>
            <person name="Liu H."/>
            <person name="Yang S."/>
            <person name="Wang J."/>
            <person name="Krasnoff S.B."/>
            <person name="Xu Y."/>
            <person name="Molnar I."/>
            <person name="Lin M."/>
        </authorList>
    </citation>
    <scope>NUCLEOTIDE SEQUENCE [LARGE SCALE GENOMIC DNA]</scope>
    <source>
        <strain evidence="2 3">ARSEF 6962</strain>
    </source>
</reference>
<evidence type="ECO:0000313" key="3">
    <source>
        <dbReference type="Proteomes" id="UP000076580"/>
    </source>
</evidence>
<sequence>MDETQGQRRAKESSNDGLEACAEKATVQSPSRLRAAEGTSVVEDDVDGVFETDDRTLEQLLADVDAVEEPSSIAHEPRDEEVKALLRRLRDDDKGPKGVHDSDDSDGEKMATEVHDIIARFRDEIDLDPMSRQDDLESPLERNHSHREATGTEDDELDEGMDLPTLPSNLDVLPSGTIPNSTPTTDVVAAASSVYASSPAPSTALEDLTARMAALRAPSPALRLPTVPSGQPTPAGEPVRRLTSTTDYTDDDVDSWCTVCLEDAALRCLGCEDDPYCVRCWREMHQGSAAAFDDQAHKAVQFTKNRKAKEPKLALGAV</sequence>
<proteinExistence type="predicted"/>
<accession>A0A151GM55</accession>
<feature type="region of interest" description="Disordered" evidence="1">
    <location>
        <begin position="221"/>
        <end position="242"/>
    </location>
</feature>
<dbReference type="AlphaFoldDB" id="A0A151GM55"/>
<dbReference type="RefSeq" id="XP_040657510.1">
    <property type="nucleotide sequence ID" value="XM_040802477.1"/>
</dbReference>
<dbReference type="STRING" id="98403.A0A151GM55"/>
<gene>
    <name evidence="2" type="ORF">DCS_05171</name>
</gene>
<dbReference type="Pfam" id="PF22586">
    <property type="entry name" value="ANCHR-like_BBOX"/>
    <property type="match status" value="1"/>
</dbReference>
<feature type="region of interest" description="Disordered" evidence="1">
    <location>
        <begin position="1"/>
        <end position="47"/>
    </location>
</feature>
<dbReference type="InterPro" id="IPR044553">
    <property type="entry name" value="Bbox1_ANCHR"/>
</dbReference>
<dbReference type="InParanoid" id="A0A151GM55"/>
<dbReference type="EMBL" id="LAYC01000002">
    <property type="protein sequence ID" value="KYK58158.1"/>
    <property type="molecule type" value="Genomic_DNA"/>
</dbReference>
<organism evidence="2 3">
    <name type="scientific">Drechmeria coniospora</name>
    <name type="common">Nematophagous fungus</name>
    <name type="synonym">Meria coniospora</name>
    <dbReference type="NCBI Taxonomy" id="98403"/>
    <lineage>
        <taxon>Eukaryota</taxon>
        <taxon>Fungi</taxon>
        <taxon>Dikarya</taxon>
        <taxon>Ascomycota</taxon>
        <taxon>Pezizomycotina</taxon>
        <taxon>Sordariomycetes</taxon>
        <taxon>Hypocreomycetidae</taxon>
        <taxon>Hypocreales</taxon>
        <taxon>Ophiocordycipitaceae</taxon>
        <taxon>Drechmeria</taxon>
    </lineage>
</organism>
<dbReference type="CDD" id="cd19817">
    <property type="entry name" value="Bbox1_ANCHR-like"/>
    <property type="match status" value="1"/>
</dbReference>
<dbReference type="GeneID" id="63717814"/>
<dbReference type="PANTHER" id="PTHR46603">
    <property type="entry name" value="ABSCISSION/NOCUT CHECKPOINT REGULATOR"/>
    <property type="match status" value="1"/>
</dbReference>
<keyword evidence="3" id="KW-1185">Reference proteome</keyword>
<evidence type="ECO:0000313" key="2">
    <source>
        <dbReference type="EMBL" id="KYK58158.1"/>
    </source>
</evidence>
<dbReference type="SUPFAM" id="SSF57845">
    <property type="entry name" value="B-box zinc-binding domain"/>
    <property type="match status" value="1"/>
</dbReference>
<feature type="compositionally biased region" description="Acidic residues" evidence="1">
    <location>
        <begin position="151"/>
        <end position="161"/>
    </location>
</feature>
<feature type="compositionally biased region" description="Basic and acidic residues" evidence="1">
    <location>
        <begin position="86"/>
        <end position="150"/>
    </location>
</feature>
<comment type="caution">
    <text evidence="2">The sequence shown here is derived from an EMBL/GenBank/DDBJ whole genome shotgun (WGS) entry which is preliminary data.</text>
</comment>
<feature type="region of interest" description="Disordered" evidence="1">
    <location>
        <begin position="86"/>
        <end position="169"/>
    </location>
</feature>